<organism evidence="3 4">
    <name type="scientific">Pelusios castaneus</name>
    <name type="common">West African mud turtle</name>
    <dbReference type="NCBI Taxonomy" id="367368"/>
    <lineage>
        <taxon>Eukaryota</taxon>
        <taxon>Metazoa</taxon>
        <taxon>Chordata</taxon>
        <taxon>Craniata</taxon>
        <taxon>Vertebrata</taxon>
        <taxon>Euteleostomi</taxon>
        <taxon>Archelosauria</taxon>
        <taxon>Testudinata</taxon>
        <taxon>Testudines</taxon>
        <taxon>Pleurodira</taxon>
        <taxon>Pelomedusidae</taxon>
        <taxon>Pelusios</taxon>
    </lineage>
</organism>
<accession>A0A8C8SQ70</accession>
<dbReference type="Gene3D" id="1.10.4020.10">
    <property type="entry name" value="DNA breaking-rejoining enzymes"/>
    <property type="match status" value="1"/>
</dbReference>
<proteinExistence type="predicted"/>
<feature type="region of interest" description="Disordered" evidence="1">
    <location>
        <begin position="193"/>
        <end position="226"/>
    </location>
</feature>
<dbReference type="SUPFAM" id="SSF47353">
    <property type="entry name" value="Retrovirus capsid dimerization domain-like"/>
    <property type="match status" value="1"/>
</dbReference>
<dbReference type="Ensembl" id="ENSPCET00000023721.1">
    <property type="protein sequence ID" value="ENSPCEP00000022957.1"/>
    <property type="gene ID" value="ENSPCEG00000017493.1"/>
</dbReference>
<reference evidence="3" key="2">
    <citation type="submission" date="2025-09" db="UniProtKB">
        <authorList>
            <consortium name="Ensembl"/>
        </authorList>
    </citation>
    <scope>IDENTIFICATION</scope>
</reference>
<dbReference type="PANTHER" id="PTHR46888">
    <property type="entry name" value="ZINC KNUCKLE DOMAINCONTAINING PROTEIN-RELATED"/>
    <property type="match status" value="1"/>
</dbReference>
<dbReference type="PROSITE" id="PS50804">
    <property type="entry name" value="SCAN_BOX"/>
    <property type="match status" value="1"/>
</dbReference>
<feature type="domain" description="SCAN box" evidence="2">
    <location>
        <begin position="148"/>
        <end position="197"/>
    </location>
</feature>
<sequence>GGTRRAGLTLKRRAPQQLVRDLAAQHQSNQEKLVQQMAAAMSTTGPSMSGLLSPDAAGAGMGGTSVNLPLRLTKMGPGDDPEAFLVTFERVATAARWPTEHWATLLAPYLTGPAQMAYRNLDPQDALIYREVKKAVLDQTGINPETYRQRLRRTRFPTGARPRAVAQQIKEDCWRWLEPDQKTGDQVAEEVALVQGLGQPEEHPPGRRVRRQKEPPPEGGKAPTRP</sequence>
<name>A0A8C8SQ70_9SAUR</name>
<protein>
    <recommendedName>
        <fullName evidence="2">SCAN box domain-containing protein</fullName>
    </recommendedName>
</protein>
<dbReference type="InterPro" id="IPR038269">
    <property type="entry name" value="SCAN_sf"/>
</dbReference>
<evidence type="ECO:0000313" key="4">
    <source>
        <dbReference type="Proteomes" id="UP000694393"/>
    </source>
</evidence>
<dbReference type="Proteomes" id="UP000694393">
    <property type="component" value="Unplaced"/>
</dbReference>
<dbReference type="PANTHER" id="PTHR46888:SF1">
    <property type="entry name" value="RIBONUCLEASE H"/>
    <property type="match status" value="1"/>
</dbReference>
<evidence type="ECO:0000256" key="1">
    <source>
        <dbReference type="SAM" id="MobiDB-lite"/>
    </source>
</evidence>
<dbReference type="Pfam" id="PF02023">
    <property type="entry name" value="SCAN"/>
    <property type="match status" value="1"/>
</dbReference>
<dbReference type="InterPro" id="IPR003309">
    <property type="entry name" value="SCAN_dom"/>
</dbReference>
<dbReference type="AlphaFoldDB" id="A0A8C8SQ70"/>
<evidence type="ECO:0000259" key="2">
    <source>
        <dbReference type="PROSITE" id="PS50804"/>
    </source>
</evidence>
<keyword evidence="4" id="KW-1185">Reference proteome</keyword>
<evidence type="ECO:0000313" key="3">
    <source>
        <dbReference type="Ensembl" id="ENSPCEP00000022957.1"/>
    </source>
</evidence>
<reference evidence="3" key="1">
    <citation type="submission" date="2025-08" db="UniProtKB">
        <authorList>
            <consortium name="Ensembl"/>
        </authorList>
    </citation>
    <scope>IDENTIFICATION</scope>
</reference>